<dbReference type="Proteomes" id="UP000887565">
    <property type="component" value="Unplaced"/>
</dbReference>
<reference evidence="3" key="1">
    <citation type="submission" date="2022-11" db="UniProtKB">
        <authorList>
            <consortium name="WormBaseParasite"/>
        </authorList>
    </citation>
    <scope>IDENTIFICATION</scope>
</reference>
<dbReference type="WBParaSite" id="nRc.2.0.1.t21695-RA">
    <property type="protein sequence ID" value="nRc.2.0.1.t21695-RA"/>
    <property type="gene ID" value="nRc.2.0.1.g21695"/>
</dbReference>
<proteinExistence type="predicted"/>
<accession>A0A915J6D1</accession>
<protein>
    <submittedName>
        <fullName evidence="3">Uncharacterized protein</fullName>
    </submittedName>
</protein>
<organism evidence="2 3">
    <name type="scientific">Romanomermis culicivorax</name>
    <name type="common">Nematode worm</name>
    <dbReference type="NCBI Taxonomy" id="13658"/>
    <lineage>
        <taxon>Eukaryota</taxon>
        <taxon>Metazoa</taxon>
        <taxon>Ecdysozoa</taxon>
        <taxon>Nematoda</taxon>
        <taxon>Enoplea</taxon>
        <taxon>Dorylaimia</taxon>
        <taxon>Mermithida</taxon>
        <taxon>Mermithoidea</taxon>
        <taxon>Mermithidae</taxon>
        <taxon>Romanomermis</taxon>
    </lineage>
</organism>
<evidence type="ECO:0000313" key="2">
    <source>
        <dbReference type="Proteomes" id="UP000887565"/>
    </source>
</evidence>
<feature type="signal peptide" evidence="1">
    <location>
        <begin position="1"/>
        <end position="17"/>
    </location>
</feature>
<sequence length="170" mass="19122">MRSKICIIITLINLAACRFNENPVNLLSSKINTSQHQQHQQQKFKITIVIDPGAGENYNTLKVEVERTFETEYEISKSRTIGGNAELYNVLIETVNAARVEESPIALEDIFIVLQIEVASLRCFSDQKYGVPMTTVWLAIGLENLGEGFAECLVILFYPNLASVPTWRLS</sequence>
<keyword evidence="1" id="KW-0732">Signal</keyword>
<feature type="chain" id="PRO_5036862811" evidence="1">
    <location>
        <begin position="18"/>
        <end position="170"/>
    </location>
</feature>
<evidence type="ECO:0000256" key="1">
    <source>
        <dbReference type="SAM" id="SignalP"/>
    </source>
</evidence>
<name>A0A915J6D1_ROMCU</name>
<dbReference type="AlphaFoldDB" id="A0A915J6D1"/>
<evidence type="ECO:0000313" key="3">
    <source>
        <dbReference type="WBParaSite" id="nRc.2.0.1.t21695-RA"/>
    </source>
</evidence>
<keyword evidence="2" id="KW-1185">Reference proteome</keyword>